<proteinExistence type="predicted"/>
<evidence type="ECO:0000313" key="1">
    <source>
        <dbReference type="EMBL" id="MCV2871064.1"/>
    </source>
</evidence>
<organism evidence="1 2">
    <name type="scientific">Albidovulum litorale</name>
    <dbReference type="NCBI Taxonomy" id="2984134"/>
    <lineage>
        <taxon>Bacteria</taxon>
        <taxon>Pseudomonadati</taxon>
        <taxon>Pseudomonadota</taxon>
        <taxon>Alphaproteobacteria</taxon>
        <taxon>Rhodobacterales</taxon>
        <taxon>Paracoccaceae</taxon>
        <taxon>Albidovulum</taxon>
    </lineage>
</organism>
<dbReference type="RefSeq" id="WP_263738256.1">
    <property type="nucleotide sequence ID" value="NZ_JAOWKZ010000001.1"/>
</dbReference>
<comment type="caution">
    <text evidence="1">The sequence shown here is derived from an EMBL/GenBank/DDBJ whole genome shotgun (WGS) entry which is preliminary data.</text>
</comment>
<dbReference type="InterPro" id="IPR010323">
    <property type="entry name" value="DUF924"/>
</dbReference>
<name>A0ABT2ZIV3_9RHOB</name>
<gene>
    <name evidence="1" type="ORF">OEZ71_02015</name>
</gene>
<protein>
    <submittedName>
        <fullName evidence="1">DUF924 domain-containing protein</fullName>
    </submittedName>
</protein>
<dbReference type="SUPFAM" id="SSF48452">
    <property type="entry name" value="TPR-like"/>
    <property type="match status" value="1"/>
</dbReference>
<keyword evidence="2" id="KW-1185">Reference proteome</keyword>
<reference evidence="1 2" key="1">
    <citation type="submission" date="2022-10" db="EMBL/GenBank/DDBJ databases">
        <title>Defluviimonas sp. nov., isolated from ocean surface sediments.</title>
        <authorList>
            <person name="He W."/>
            <person name="Wang L."/>
            <person name="Zhang D.-F."/>
        </authorList>
    </citation>
    <scope>NUCLEOTIDE SEQUENCE [LARGE SCALE GENOMIC DNA]</scope>
    <source>
        <strain evidence="1 2">WL0050</strain>
    </source>
</reference>
<evidence type="ECO:0000313" key="2">
    <source>
        <dbReference type="Proteomes" id="UP001652564"/>
    </source>
</evidence>
<sequence length="192" mass="21861">MSEPEAIVEFWLHDVGPDGWYAAVDEVDEEIRARFGAEWQAAHAGNREHWCNGPRGTLAYLILTDQFPRNMFRGKADAFATDARARAAAAMAVEKGYDLKIPEPERVFFYMPFEHSEDLADQDRCIALFKKNLHETRDEFLLHGNAHREIIRRFGRFPFRNAALGRKSSAEEEAFLTGGGYGAIVRELEKQG</sequence>
<dbReference type="Gene3D" id="1.25.40.10">
    <property type="entry name" value="Tetratricopeptide repeat domain"/>
    <property type="match status" value="1"/>
</dbReference>
<dbReference type="Gene3D" id="1.20.58.320">
    <property type="entry name" value="TPR-like"/>
    <property type="match status" value="1"/>
</dbReference>
<dbReference type="Proteomes" id="UP001652564">
    <property type="component" value="Unassembled WGS sequence"/>
</dbReference>
<dbReference type="InterPro" id="IPR011990">
    <property type="entry name" value="TPR-like_helical_dom_sf"/>
</dbReference>
<dbReference type="Pfam" id="PF06041">
    <property type="entry name" value="DUF924"/>
    <property type="match status" value="1"/>
</dbReference>
<dbReference type="EMBL" id="JAOWKZ010000001">
    <property type="protein sequence ID" value="MCV2871064.1"/>
    <property type="molecule type" value="Genomic_DNA"/>
</dbReference>
<accession>A0ABT2ZIV3</accession>